<gene>
    <name evidence="1" type="ORF">JOF56_003978</name>
</gene>
<dbReference type="RefSeq" id="WP_209640221.1">
    <property type="nucleotide sequence ID" value="NZ_JAGINW010000001.1"/>
</dbReference>
<evidence type="ECO:0000313" key="2">
    <source>
        <dbReference type="Proteomes" id="UP001519332"/>
    </source>
</evidence>
<comment type="caution">
    <text evidence="1">The sequence shown here is derived from an EMBL/GenBank/DDBJ whole genome shotgun (WGS) entry which is preliminary data.</text>
</comment>
<sequence>MTRVNRPDTLLTELRELRRRLRLLESSRMRAAAPAAAMRAVEGTPLLPARPSDWPSTDSADWEVALDGSATAGNTLVIRTVADQDTTGTARVTVDGNVVGDEIFIASDLARHTVFIDRVAEIAVEVRRTSGSGSIRLQAWLT</sequence>
<organism evidence="1 2">
    <name type="scientific">Kibdelosporangium banguiense</name>
    <dbReference type="NCBI Taxonomy" id="1365924"/>
    <lineage>
        <taxon>Bacteria</taxon>
        <taxon>Bacillati</taxon>
        <taxon>Actinomycetota</taxon>
        <taxon>Actinomycetes</taxon>
        <taxon>Pseudonocardiales</taxon>
        <taxon>Pseudonocardiaceae</taxon>
        <taxon>Kibdelosporangium</taxon>
    </lineage>
</organism>
<evidence type="ECO:0000313" key="1">
    <source>
        <dbReference type="EMBL" id="MBP2323593.1"/>
    </source>
</evidence>
<accession>A0ABS4TGN8</accession>
<reference evidence="1 2" key="1">
    <citation type="submission" date="2021-03" db="EMBL/GenBank/DDBJ databases">
        <title>Sequencing the genomes of 1000 actinobacteria strains.</title>
        <authorList>
            <person name="Klenk H.-P."/>
        </authorList>
    </citation>
    <scope>NUCLEOTIDE SEQUENCE [LARGE SCALE GENOMIC DNA]</scope>
    <source>
        <strain evidence="1 2">DSM 46670</strain>
    </source>
</reference>
<keyword evidence="2" id="KW-1185">Reference proteome</keyword>
<dbReference type="EMBL" id="JAGINW010000001">
    <property type="protein sequence ID" value="MBP2323593.1"/>
    <property type="molecule type" value="Genomic_DNA"/>
</dbReference>
<proteinExistence type="predicted"/>
<protein>
    <submittedName>
        <fullName evidence="1">Uncharacterized protein</fullName>
    </submittedName>
</protein>
<name>A0ABS4TGN8_9PSEU</name>
<dbReference type="Proteomes" id="UP001519332">
    <property type="component" value="Unassembled WGS sequence"/>
</dbReference>